<dbReference type="InterPro" id="IPR036736">
    <property type="entry name" value="ACP-like_sf"/>
</dbReference>
<dbReference type="InterPro" id="IPR036291">
    <property type="entry name" value="NAD(P)-bd_dom_sf"/>
</dbReference>
<name>A0ABR4AY93_9LECA</name>
<dbReference type="SMART" id="SM00822">
    <property type="entry name" value="PKS_KR"/>
    <property type="match status" value="1"/>
</dbReference>
<dbReference type="Proteomes" id="UP001590951">
    <property type="component" value="Unassembled WGS sequence"/>
</dbReference>
<protein>
    <recommendedName>
        <fullName evidence="3">Carrier domain-containing protein</fullName>
    </recommendedName>
</protein>
<evidence type="ECO:0000256" key="1">
    <source>
        <dbReference type="ARBA" id="ARBA00022450"/>
    </source>
</evidence>
<proteinExistence type="predicted"/>
<accession>A0ABR4AY93</accession>
<dbReference type="InterPro" id="IPR020806">
    <property type="entry name" value="PKS_PP-bd"/>
</dbReference>
<dbReference type="Pfam" id="PF00550">
    <property type="entry name" value="PP-binding"/>
    <property type="match status" value="1"/>
</dbReference>
<dbReference type="PROSITE" id="PS50075">
    <property type="entry name" value="CARRIER"/>
    <property type="match status" value="1"/>
</dbReference>
<gene>
    <name evidence="4" type="ORF">ABVK25_009129</name>
</gene>
<keyword evidence="2" id="KW-0597">Phosphoprotein</keyword>
<reference evidence="4 5" key="1">
    <citation type="submission" date="2024-09" db="EMBL/GenBank/DDBJ databases">
        <title>Rethinking Asexuality: The Enigmatic Case of Functional Sexual Genes in Lepraria (Stereocaulaceae).</title>
        <authorList>
            <person name="Doellman M."/>
            <person name="Sun Y."/>
            <person name="Barcenas-Pena A."/>
            <person name="Lumbsch H.T."/>
            <person name="Grewe F."/>
        </authorList>
    </citation>
    <scope>NUCLEOTIDE SEQUENCE [LARGE SCALE GENOMIC DNA]</scope>
    <source>
        <strain evidence="4 5">Grewe 0041</strain>
    </source>
</reference>
<dbReference type="Pfam" id="PF08659">
    <property type="entry name" value="KR"/>
    <property type="match status" value="1"/>
</dbReference>
<dbReference type="SUPFAM" id="SSF47336">
    <property type="entry name" value="ACP-like"/>
    <property type="match status" value="1"/>
</dbReference>
<evidence type="ECO:0000313" key="5">
    <source>
        <dbReference type="Proteomes" id="UP001590951"/>
    </source>
</evidence>
<dbReference type="EMBL" id="JBHFEH010000045">
    <property type="protein sequence ID" value="KAL2050621.1"/>
    <property type="molecule type" value="Genomic_DNA"/>
</dbReference>
<feature type="domain" description="Carrier" evidence="3">
    <location>
        <begin position="200"/>
        <end position="276"/>
    </location>
</feature>
<comment type="caution">
    <text evidence="4">The sequence shown here is derived from an EMBL/GenBank/DDBJ whole genome shotgun (WGS) entry which is preliminary data.</text>
</comment>
<dbReference type="Gene3D" id="1.10.1200.10">
    <property type="entry name" value="ACP-like"/>
    <property type="match status" value="1"/>
</dbReference>
<keyword evidence="5" id="KW-1185">Reference proteome</keyword>
<dbReference type="SUPFAM" id="SSF51735">
    <property type="entry name" value="NAD(P)-binding Rossmann-fold domains"/>
    <property type="match status" value="1"/>
</dbReference>
<evidence type="ECO:0000256" key="2">
    <source>
        <dbReference type="ARBA" id="ARBA00022553"/>
    </source>
</evidence>
<sequence length="280" mass="30443">MVLRDRPFTSMTIDEYHTTIKSKVQGTWNLHNVALERKLPLDFFTMLSSISGVVGQKGQANYAAANVFLDSFAVYRRKLGLAADTIDLGAIEDVGYMSVHSDLMVALDTSAWTPINEALFHKIVRYSIIQQVAPIDRGSSQLVTSIAVPQQATSKLLVDARFGGLCFGDTLGAKGNDGKDGSKEIQALFLMVKGGVEHQAILDAMVGVVNRQFMAMLRLSDAMEPGKPLSSYGLDSLAAVEFRNWVRMELGAELTTLDITNAASLIALCEKITTRIKPAA</sequence>
<organism evidence="4 5">
    <name type="scientific">Lepraria finkii</name>
    <dbReference type="NCBI Taxonomy" id="1340010"/>
    <lineage>
        <taxon>Eukaryota</taxon>
        <taxon>Fungi</taxon>
        <taxon>Dikarya</taxon>
        <taxon>Ascomycota</taxon>
        <taxon>Pezizomycotina</taxon>
        <taxon>Lecanoromycetes</taxon>
        <taxon>OSLEUM clade</taxon>
        <taxon>Lecanoromycetidae</taxon>
        <taxon>Lecanorales</taxon>
        <taxon>Lecanorineae</taxon>
        <taxon>Stereocaulaceae</taxon>
        <taxon>Lepraria</taxon>
    </lineage>
</organism>
<dbReference type="PANTHER" id="PTHR43775:SF18">
    <property type="entry name" value="ENZYME, PUTATIVE (JCVI)-RELATED"/>
    <property type="match status" value="1"/>
</dbReference>
<evidence type="ECO:0000259" key="3">
    <source>
        <dbReference type="PROSITE" id="PS50075"/>
    </source>
</evidence>
<dbReference type="PANTHER" id="PTHR43775">
    <property type="entry name" value="FATTY ACID SYNTHASE"/>
    <property type="match status" value="1"/>
</dbReference>
<dbReference type="InterPro" id="IPR057326">
    <property type="entry name" value="KR_dom"/>
</dbReference>
<dbReference type="SMART" id="SM00823">
    <property type="entry name" value="PKS_PP"/>
    <property type="match status" value="1"/>
</dbReference>
<keyword evidence="1" id="KW-0596">Phosphopantetheine</keyword>
<evidence type="ECO:0000313" key="4">
    <source>
        <dbReference type="EMBL" id="KAL2050621.1"/>
    </source>
</evidence>
<dbReference type="InterPro" id="IPR009081">
    <property type="entry name" value="PP-bd_ACP"/>
</dbReference>
<dbReference type="InterPro" id="IPR013968">
    <property type="entry name" value="PKS_KR"/>
</dbReference>
<dbReference type="InterPro" id="IPR050091">
    <property type="entry name" value="PKS_NRPS_Biosynth_Enz"/>
</dbReference>
<dbReference type="Gene3D" id="3.40.50.720">
    <property type="entry name" value="NAD(P)-binding Rossmann-like Domain"/>
    <property type="match status" value="1"/>
</dbReference>